<dbReference type="Proteomes" id="UP000613193">
    <property type="component" value="Unassembled WGS sequence"/>
</dbReference>
<dbReference type="PANTHER" id="PTHR34580:SF9">
    <property type="entry name" value="SLL5097 PROTEIN"/>
    <property type="match status" value="1"/>
</dbReference>
<dbReference type="RefSeq" id="WP_200066577.1">
    <property type="nucleotide sequence ID" value="NZ_JAEHFW010000002.1"/>
</dbReference>
<dbReference type="PANTHER" id="PTHR34580">
    <property type="match status" value="1"/>
</dbReference>
<dbReference type="AlphaFoldDB" id="A0A934PVU4"/>
<gene>
    <name evidence="2" type="ORF">I5M19_12045</name>
</gene>
<organism evidence="2 3">
    <name type="scientific">Mucilaginibacter segetis</name>
    <dbReference type="NCBI Taxonomy" id="2793071"/>
    <lineage>
        <taxon>Bacteria</taxon>
        <taxon>Pseudomonadati</taxon>
        <taxon>Bacteroidota</taxon>
        <taxon>Sphingobacteriia</taxon>
        <taxon>Sphingobacteriales</taxon>
        <taxon>Sphingobacteriaceae</taxon>
        <taxon>Mucilaginibacter</taxon>
    </lineage>
</organism>
<name>A0A934PVU4_9SPHI</name>
<dbReference type="PROSITE" id="PS52050">
    <property type="entry name" value="WYL"/>
    <property type="match status" value="1"/>
</dbReference>
<dbReference type="InterPro" id="IPR051534">
    <property type="entry name" value="CBASS_pafABC_assoc_protein"/>
</dbReference>
<comment type="caution">
    <text evidence="2">The sequence shown here is derived from an EMBL/GenBank/DDBJ whole genome shotgun (WGS) entry which is preliminary data.</text>
</comment>
<proteinExistence type="predicted"/>
<dbReference type="InterPro" id="IPR026881">
    <property type="entry name" value="WYL_dom"/>
</dbReference>
<sequence length="358" mass="41941">MKQEARLKKWDELIRQKRYPGIQNFCALSGAERTVSDRTLESDIRELKRILASKYTSLESAQLLKYSRSRGGYYYPESISAFTEIDSRDIRNLQELSRSLSGFTHLFVTNEAKNAFYKLKAIAKLEESTKGHDALWNPVIYTKEGARDGQDFFDEIIHSIEDLCAITLQYRAFGKKQLKKHLVLPLVIKEWQNAWYLLACPLPDPEIKRLRLKKDELQLFALNRIQHISRESISLRPKIVNLGEFNPATYFQNSFGVFRENLSMSENQPEILKLMLDTADAWMYDYIKRTPIHPTVHILSDDPEKNYLRFTMDLEWSPELEAFLLQFSPMLKLKGTVKAVKKFRERLKRIQDSYSDLN</sequence>
<keyword evidence="3" id="KW-1185">Reference proteome</keyword>
<dbReference type="Pfam" id="PF13280">
    <property type="entry name" value="WYL"/>
    <property type="match status" value="1"/>
</dbReference>
<evidence type="ECO:0000313" key="2">
    <source>
        <dbReference type="EMBL" id="MBK0380045.1"/>
    </source>
</evidence>
<feature type="domain" description="WYL" evidence="1">
    <location>
        <begin position="152"/>
        <end position="228"/>
    </location>
</feature>
<protein>
    <submittedName>
        <fullName evidence="2">WYL domain-containing protein</fullName>
    </submittedName>
</protein>
<dbReference type="EMBL" id="JAEHFW010000002">
    <property type="protein sequence ID" value="MBK0380045.1"/>
    <property type="molecule type" value="Genomic_DNA"/>
</dbReference>
<evidence type="ECO:0000259" key="1">
    <source>
        <dbReference type="Pfam" id="PF13280"/>
    </source>
</evidence>
<accession>A0A934PVU4</accession>
<reference evidence="2" key="1">
    <citation type="submission" date="2020-12" db="EMBL/GenBank/DDBJ databases">
        <title>Bacterial novel species Mucilaginibacter sp. SD-g isolated from soil.</title>
        <authorList>
            <person name="Jung H.-Y."/>
        </authorList>
    </citation>
    <scope>NUCLEOTIDE SEQUENCE</scope>
    <source>
        <strain evidence="2">SD-g</strain>
    </source>
</reference>
<evidence type="ECO:0000313" key="3">
    <source>
        <dbReference type="Proteomes" id="UP000613193"/>
    </source>
</evidence>